<keyword evidence="2" id="KW-1185">Reference proteome</keyword>
<dbReference type="EMBL" id="BSNZ01000007">
    <property type="protein sequence ID" value="GLQ84152.1"/>
    <property type="molecule type" value="Genomic_DNA"/>
</dbReference>
<name>A0AA37SDZ9_9PROT</name>
<comment type="caution">
    <text evidence="1">The sequence shown here is derived from an EMBL/GenBank/DDBJ whole genome shotgun (WGS) entry which is preliminary data.</text>
</comment>
<sequence>MAEKLKLTPVDVSYLLESEEERQSLMQDALASGDQAIIARAQMMIDEAMAKQMDDDSGLVCFVSDEEKQVVMDVCEKAGVTLSEAVEMLLQYIVEHKAILPFLLEAQKQKSAGQR</sequence>
<dbReference type="GO" id="GO:0006355">
    <property type="term" value="P:regulation of DNA-templated transcription"/>
    <property type="evidence" value="ECO:0007669"/>
    <property type="project" value="InterPro"/>
</dbReference>
<accession>A0AA37SDZ9</accession>
<protein>
    <submittedName>
        <fullName evidence="1">Uncharacterized protein</fullName>
    </submittedName>
</protein>
<dbReference type="Gene3D" id="1.10.1220.10">
    <property type="entry name" value="Met repressor-like"/>
    <property type="match status" value="1"/>
</dbReference>
<dbReference type="RefSeq" id="WP_141350750.1">
    <property type="nucleotide sequence ID" value="NZ_BARA01000008.1"/>
</dbReference>
<evidence type="ECO:0000313" key="1">
    <source>
        <dbReference type="EMBL" id="GLQ84152.1"/>
    </source>
</evidence>
<dbReference type="InterPro" id="IPR013321">
    <property type="entry name" value="Arc_rbn_hlx_hlx"/>
</dbReference>
<reference evidence="2" key="1">
    <citation type="journal article" date="2019" name="Int. J. Syst. Evol. Microbiol.">
        <title>The Global Catalogue of Microorganisms (GCM) 10K type strain sequencing project: providing services to taxonomists for standard genome sequencing and annotation.</title>
        <authorList>
            <consortium name="The Broad Institute Genomics Platform"/>
            <consortium name="The Broad Institute Genome Sequencing Center for Infectious Disease"/>
            <person name="Wu L."/>
            <person name="Ma J."/>
        </authorList>
    </citation>
    <scope>NUCLEOTIDE SEQUENCE [LARGE SCALE GENOMIC DNA]</scope>
    <source>
        <strain evidence="2">NBRC 12467</strain>
    </source>
</reference>
<organism evidence="1 2">
    <name type="scientific">Gluconobacter sphaericus NBRC 12467</name>
    <dbReference type="NCBI Taxonomy" id="1307951"/>
    <lineage>
        <taxon>Bacteria</taxon>
        <taxon>Pseudomonadati</taxon>
        <taxon>Pseudomonadota</taxon>
        <taxon>Alphaproteobacteria</taxon>
        <taxon>Acetobacterales</taxon>
        <taxon>Acetobacteraceae</taxon>
        <taxon>Gluconobacter</taxon>
    </lineage>
</organism>
<evidence type="ECO:0000313" key="2">
    <source>
        <dbReference type="Proteomes" id="UP001156708"/>
    </source>
</evidence>
<dbReference type="InterPro" id="IPR007337">
    <property type="entry name" value="RelB/DinJ"/>
</dbReference>
<dbReference type="AlphaFoldDB" id="A0AA37SDZ9"/>
<gene>
    <name evidence="1" type="ORF">GCM10007872_10600</name>
</gene>
<dbReference type="Proteomes" id="UP001156708">
    <property type="component" value="Unassembled WGS sequence"/>
</dbReference>
<dbReference type="Pfam" id="PF04221">
    <property type="entry name" value="RelB"/>
    <property type="match status" value="1"/>
</dbReference>
<proteinExistence type="predicted"/>